<keyword evidence="7" id="KW-0560">Oxidoreductase</keyword>
<dbReference type="FunFam" id="3.40.1010.10:FF:000001">
    <property type="entry name" value="Siroheme synthase"/>
    <property type="match status" value="1"/>
</dbReference>
<dbReference type="Gene3D" id="3.30.160.110">
    <property type="entry name" value="Siroheme synthase, domain 2"/>
    <property type="match status" value="1"/>
</dbReference>
<keyword evidence="10" id="KW-0627">Porphyrin biosynthesis</keyword>
<evidence type="ECO:0000256" key="7">
    <source>
        <dbReference type="ARBA" id="ARBA00023002"/>
    </source>
</evidence>
<evidence type="ECO:0000256" key="16">
    <source>
        <dbReference type="RuleBase" id="RU003960"/>
    </source>
</evidence>
<evidence type="ECO:0000256" key="15">
    <source>
        <dbReference type="PIRSR" id="PIRSR036426-1"/>
    </source>
</evidence>
<evidence type="ECO:0000313" key="21">
    <source>
        <dbReference type="Proteomes" id="UP000321807"/>
    </source>
</evidence>
<keyword evidence="11" id="KW-0511">Multifunctional enzyme</keyword>
<dbReference type="Pfam" id="PF10414">
    <property type="entry name" value="CysG_dimeriser"/>
    <property type="match status" value="1"/>
</dbReference>
<feature type="domain" description="Sirohaem synthase dimerisation" evidence="18">
    <location>
        <begin position="151"/>
        <end position="207"/>
    </location>
</feature>
<dbReference type="InterPro" id="IPR028281">
    <property type="entry name" value="Sirohaem_synthase_central"/>
</dbReference>
<dbReference type="InterPro" id="IPR000878">
    <property type="entry name" value="4pyrrol_Mease"/>
</dbReference>
<dbReference type="Proteomes" id="UP000321807">
    <property type="component" value="Chromosome"/>
</dbReference>
<dbReference type="SUPFAM" id="SSF53790">
    <property type="entry name" value="Tetrapyrrole methylase"/>
    <property type="match status" value="1"/>
</dbReference>
<gene>
    <name evidence="20" type="primary">cobA</name>
    <name evidence="20" type="ORF">CS053_10225</name>
</gene>
<comment type="similarity">
    <text evidence="2 16">Belongs to the precorrin methyltransferase family.</text>
</comment>
<dbReference type="PIRSF" id="PIRSF036426">
    <property type="entry name" value="Sirohaem_synth"/>
    <property type="match status" value="1"/>
</dbReference>
<accession>A0A5B9DZW1</accession>
<dbReference type="GO" id="GO:0032259">
    <property type="term" value="P:methylation"/>
    <property type="evidence" value="ECO:0007669"/>
    <property type="project" value="UniProtKB-KW"/>
</dbReference>
<dbReference type="Gene3D" id="3.40.50.720">
    <property type="entry name" value="NAD(P)-binding Rossmann-like Domain"/>
    <property type="match status" value="1"/>
</dbReference>
<dbReference type="PANTHER" id="PTHR45790">
    <property type="entry name" value="SIROHEME SYNTHASE-RELATED"/>
    <property type="match status" value="1"/>
</dbReference>
<comment type="pathway">
    <text evidence="14">Cofactor biosynthesis; adenosylcobalamin biosynthesis; precorrin-2 from uroporphyrinogen III: step 1/1.</text>
</comment>
<dbReference type="InterPro" id="IPR006367">
    <property type="entry name" value="Sirohaem_synthase_N"/>
</dbReference>
<dbReference type="NCBIfam" id="TIGR01470">
    <property type="entry name" value="cysG_Nterm"/>
    <property type="match status" value="1"/>
</dbReference>
<keyword evidence="9" id="KW-0456">Lyase</keyword>
<evidence type="ECO:0000256" key="5">
    <source>
        <dbReference type="ARBA" id="ARBA00022679"/>
    </source>
</evidence>
<dbReference type="InterPro" id="IPR003043">
    <property type="entry name" value="Uropor_MeTrfase_CS"/>
</dbReference>
<evidence type="ECO:0000259" key="19">
    <source>
        <dbReference type="Pfam" id="PF14824"/>
    </source>
</evidence>
<keyword evidence="8" id="KW-0520">NAD</keyword>
<feature type="active site" description="Proton donor" evidence="15">
    <location>
        <position position="271"/>
    </location>
</feature>
<dbReference type="GO" id="GO:0019354">
    <property type="term" value="P:siroheme biosynthetic process"/>
    <property type="evidence" value="ECO:0007669"/>
    <property type="project" value="UniProtKB-UniPathway"/>
</dbReference>
<evidence type="ECO:0000256" key="9">
    <source>
        <dbReference type="ARBA" id="ARBA00023239"/>
    </source>
</evidence>
<dbReference type="PROSITE" id="PS00840">
    <property type="entry name" value="SUMT_2"/>
    <property type="match status" value="1"/>
</dbReference>
<comment type="catalytic activity">
    <reaction evidence="13">
        <text>precorrin-2 + NAD(+) = sirohydrochlorin + NADH + 2 H(+)</text>
        <dbReference type="Rhea" id="RHEA:15613"/>
        <dbReference type="ChEBI" id="CHEBI:15378"/>
        <dbReference type="ChEBI" id="CHEBI:57540"/>
        <dbReference type="ChEBI" id="CHEBI:57945"/>
        <dbReference type="ChEBI" id="CHEBI:58351"/>
        <dbReference type="ChEBI" id="CHEBI:58827"/>
        <dbReference type="EC" id="1.3.1.76"/>
    </reaction>
</comment>
<dbReference type="GO" id="GO:0043115">
    <property type="term" value="F:precorrin-2 dehydrogenase activity"/>
    <property type="evidence" value="ECO:0007669"/>
    <property type="project" value="UniProtKB-EC"/>
</dbReference>
<keyword evidence="6" id="KW-0949">S-adenosyl-L-methionine</keyword>
<dbReference type="PANTHER" id="PTHR45790:SF1">
    <property type="entry name" value="SIROHEME SYNTHASE"/>
    <property type="match status" value="1"/>
</dbReference>
<evidence type="ECO:0000313" key="20">
    <source>
        <dbReference type="EMBL" id="QEE24834.1"/>
    </source>
</evidence>
<dbReference type="InterPro" id="IPR050161">
    <property type="entry name" value="Siro_Cobalamin_biosynth"/>
</dbReference>
<dbReference type="EMBL" id="CP042807">
    <property type="protein sequence ID" value="QEE24834.1"/>
    <property type="molecule type" value="Genomic_DNA"/>
</dbReference>
<dbReference type="Gene3D" id="3.30.950.10">
    <property type="entry name" value="Methyltransferase, Cobalt-precorrin-4 Transmethylase, Domain 2"/>
    <property type="match status" value="1"/>
</dbReference>
<dbReference type="InterPro" id="IPR014776">
    <property type="entry name" value="4pyrrole_Mease_sub2"/>
</dbReference>
<feature type="domain" description="Siroheme synthase central" evidence="19">
    <location>
        <begin position="120"/>
        <end position="145"/>
    </location>
</feature>
<keyword evidence="4 16" id="KW-0489">Methyltransferase</keyword>
<dbReference type="UniPathway" id="UPA00262">
    <property type="reaction ID" value="UER00211"/>
</dbReference>
<proteinExistence type="inferred from homology"/>
<sequence length="478" mass="50355">MKLYPLFADLHGLPVLVVGGGGVARRKAEALLGAGAQVTVGAPRLDAELAAWAEVGTIRWQRGEFVPGWLDGMWLVIAATDERGLNAAVAAAASERRLFANVVDDAAHSRFHVPAVVDRSPLVVAVSTAGAAPALARRVRETLERVLDHGLGALVALAQRQRARIVRRHENLADRRAFYDWLHDGPVLPLLRAARGQEAEQVLLAALQGDGPPPRKGSVTLVGAGPGHPGLLTLQALRALNEADVVLHDQLVGEAILAIVRRDAERIDVGKRCGGRQVAQEQIHRLMLAHAREGRRVVRLKGGDPFVFGRGGEEMAFLRRHGVACAVVPGVTAAVACAAFAGIPLTQRGQAQSVCLLTAHGKAGSDMPDLQSLGQPGQTLAVYMGVERADALTARLLAHGRAADTPVAIVENGSLPQQRVIAGVLAELPRLVREHAVGSPALLIVGEVAACATSQAWFGELVDARAGQPVAEPMAELA</sequence>
<dbReference type="NCBIfam" id="NF007922">
    <property type="entry name" value="PRK10637.1"/>
    <property type="match status" value="1"/>
</dbReference>
<evidence type="ECO:0000256" key="6">
    <source>
        <dbReference type="ARBA" id="ARBA00022691"/>
    </source>
</evidence>
<keyword evidence="5 16" id="KW-0808">Transferase</keyword>
<dbReference type="InterPro" id="IPR037115">
    <property type="entry name" value="Sirohaem_synt_dimer_dom_sf"/>
</dbReference>
<evidence type="ECO:0000256" key="13">
    <source>
        <dbReference type="ARBA" id="ARBA00047561"/>
    </source>
</evidence>
<dbReference type="GO" id="GO:0051287">
    <property type="term" value="F:NAD binding"/>
    <property type="evidence" value="ECO:0007669"/>
    <property type="project" value="InterPro"/>
</dbReference>
<evidence type="ECO:0000256" key="2">
    <source>
        <dbReference type="ARBA" id="ARBA00005879"/>
    </source>
</evidence>
<dbReference type="CDD" id="cd11642">
    <property type="entry name" value="SUMT"/>
    <property type="match status" value="1"/>
</dbReference>
<comment type="pathway">
    <text evidence="1">Porphyrin-containing compound metabolism; siroheme biosynthesis; sirohydrochlorin from precorrin-2: step 1/1.</text>
</comment>
<keyword evidence="3" id="KW-0169">Cobalamin biosynthesis</keyword>
<reference evidence="20 21" key="1">
    <citation type="submission" date="2019-08" db="EMBL/GenBank/DDBJ databases">
        <title>Complete genome sequence of Rhodanobacter glycinis strain T01E-68 isolated from tomato root.</title>
        <authorList>
            <person name="Weon H.-Y."/>
            <person name="Lee S.A."/>
        </authorList>
    </citation>
    <scope>NUCLEOTIDE SEQUENCE [LARGE SCALE GENOMIC DNA]</scope>
    <source>
        <strain evidence="20 21">T01E-68</strain>
    </source>
</reference>
<dbReference type="InterPro" id="IPR012409">
    <property type="entry name" value="Sirohaem_synth"/>
</dbReference>
<organism evidence="20 21">
    <name type="scientific">Rhodanobacter glycinis</name>
    <dbReference type="NCBI Taxonomy" id="582702"/>
    <lineage>
        <taxon>Bacteria</taxon>
        <taxon>Pseudomonadati</taxon>
        <taxon>Pseudomonadota</taxon>
        <taxon>Gammaproteobacteria</taxon>
        <taxon>Lysobacterales</taxon>
        <taxon>Rhodanobacteraceae</taxon>
        <taxon>Rhodanobacter</taxon>
    </lineage>
</organism>
<evidence type="ECO:0000256" key="14">
    <source>
        <dbReference type="ARBA" id="ARBA00060548"/>
    </source>
</evidence>
<dbReference type="InterPro" id="IPR014777">
    <property type="entry name" value="4pyrrole_Mease_sub1"/>
</dbReference>
<dbReference type="GO" id="GO:0009236">
    <property type="term" value="P:cobalamin biosynthetic process"/>
    <property type="evidence" value="ECO:0007669"/>
    <property type="project" value="UniProtKB-KW"/>
</dbReference>
<name>A0A5B9DZW1_9GAMM</name>
<evidence type="ECO:0000256" key="4">
    <source>
        <dbReference type="ARBA" id="ARBA00022603"/>
    </source>
</evidence>
<dbReference type="InterPro" id="IPR036291">
    <property type="entry name" value="NAD(P)-bd_dom_sf"/>
</dbReference>
<evidence type="ECO:0000256" key="1">
    <source>
        <dbReference type="ARBA" id="ARBA00005010"/>
    </source>
</evidence>
<dbReference type="InterPro" id="IPR035996">
    <property type="entry name" value="4pyrrol_Methylase_sf"/>
</dbReference>
<dbReference type="InterPro" id="IPR006366">
    <property type="entry name" value="CobA/CysG_C"/>
</dbReference>
<dbReference type="AlphaFoldDB" id="A0A5B9DZW1"/>
<dbReference type="GO" id="GO:0004851">
    <property type="term" value="F:uroporphyrin-III C-methyltransferase activity"/>
    <property type="evidence" value="ECO:0007669"/>
    <property type="project" value="UniProtKB-EC"/>
</dbReference>
<evidence type="ECO:0000256" key="11">
    <source>
        <dbReference type="ARBA" id="ARBA00023268"/>
    </source>
</evidence>
<dbReference type="SUPFAM" id="SSF75615">
    <property type="entry name" value="Siroheme synthase middle domains-like"/>
    <property type="match status" value="1"/>
</dbReference>
<dbReference type="PROSITE" id="PS00839">
    <property type="entry name" value="SUMT_1"/>
    <property type="match status" value="1"/>
</dbReference>
<dbReference type="Gene3D" id="1.10.8.210">
    <property type="entry name" value="Sirohaem synthase, dimerisation domain"/>
    <property type="match status" value="1"/>
</dbReference>
<evidence type="ECO:0000256" key="10">
    <source>
        <dbReference type="ARBA" id="ARBA00023244"/>
    </source>
</evidence>
<dbReference type="EC" id="2.1.1.107" evidence="20"/>
<evidence type="ECO:0000256" key="12">
    <source>
        <dbReference type="ARBA" id="ARBA00025705"/>
    </source>
</evidence>
<dbReference type="Pfam" id="PF13241">
    <property type="entry name" value="NAD_binding_7"/>
    <property type="match status" value="1"/>
</dbReference>
<comment type="pathway">
    <text evidence="12">Porphyrin-containing compound metabolism; siroheme biosynthesis; precorrin-2 from uroporphyrinogen III: step 1/1.</text>
</comment>
<dbReference type="Gene3D" id="3.40.1010.10">
    <property type="entry name" value="Cobalt-precorrin-4 Transmethylase, Domain 1"/>
    <property type="match status" value="1"/>
</dbReference>
<dbReference type="Pfam" id="PF00590">
    <property type="entry name" value="TP_methylase"/>
    <property type="match status" value="1"/>
</dbReference>
<dbReference type="FunFam" id="3.30.950.10:FF:000001">
    <property type="entry name" value="Siroheme synthase"/>
    <property type="match status" value="1"/>
</dbReference>
<dbReference type="Pfam" id="PF14824">
    <property type="entry name" value="Sirohm_synth_M"/>
    <property type="match status" value="1"/>
</dbReference>
<evidence type="ECO:0000259" key="18">
    <source>
        <dbReference type="Pfam" id="PF10414"/>
    </source>
</evidence>
<evidence type="ECO:0000256" key="8">
    <source>
        <dbReference type="ARBA" id="ARBA00023027"/>
    </source>
</evidence>
<dbReference type="NCBIfam" id="TIGR01469">
    <property type="entry name" value="cobA_cysG_Cterm"/>
    <property type="match status" value="1"/>
</dbReference>
<dbReference type="NCBIfam" id="NF004790">
    <property type="entry name" value="PRK06136.1"/>
    <property type="match status" value="1"/>
</dbReference>
<dbReference type="KEGG" id="rgl:CS053_10225"/>
<dbReference type="GO" id="GO:0051266">
    <property type="term" value="F:sirohydrochlorin ferrochelatase activity"/>
    <property type="evidence" value="ECO:0007669"/>
    <property type="project" value="InterPro"/>
</dbReference>
<feature type="active site" description="Proton acceptor" evidence="15">
    <location>
        <position position="249"/>
    </location>
</feature>
<dbReference type="RefSeq" id="WP_147627351.1">
    <property type="nucleotide sequence ID" value="NZ_CP042807.1"/>
</dbReference>
<dbReference type="SUPFAM" id="SSF51735">
    <property type="entry name" value="NAD(P)-binding Rossmann-fold domains"/>
    <property type="match status" value="1"/>
</dbReference>
<protein>
    <submittedName>
        <fullName evidence="20">Uroporphyrinogen-III C-methyltransferase</fullName>
        <ecNumber evidence="20">2.1.1.107</ecNumber>
    </submittedName>
</protein>
<feature type="domain" description="Tetrapyrrole methylase" evidence="17">
    <location>
        <begin position="219"/>
        <end position="428"/>
    </location>
</feature>
<evidence type="ECO:0000259" key="17">
    <source>
        <dbReference type="Pfam" id="PF00590"/>
    </source>
</evidence>
<evidence type="ECO:0000256" key="3">
    <source>
        <dbReference type="ARBA" id="ARBA00022573"/>
    </source>
</evidence>
<dbReference type="InterPro" id="IPR019478">
    <property type="entry name" value="Sirohaem_synthase_dimer_dom"/>
</dbReference>